<dbReference type="EMBL" id="CADCVO010000164">
    <property type="protein sequence ID" value="CAA9479563.1"/>
    <property type="molecule type" value="Genomic_DNA"/>
</dbReference>
<dbReference type="AlphaFoldDB" id="A0A6J4RXJ4"/>
<keyword evidence="1 3" id="KW-0378">Hydrolase</keyword>
<dbReference type="GO" id="GO:0033388">
    <property type="term" value="P:putrescine biosynthetic process from arginine"/>
    <property type="evidence" value="ECO:0007669"/>
    <property type="project" value="TreeGrafter"/>
</dbReference>
<protein>
    <submittedName>
        <fullName evidence="3">Hydrolase, carbon-nitrogen family</fullName>
    </submittedName>
</protein>
<dbReference type="InterPro" id="IPR003010">
    <property type="entry name" value="C-N_Hydrolase"/>
</dbReference>
<dbReference type="InterPro" id="IPR050345">
    <property type="entry name" value="Aliph_Amidase/BUP"/>
</dbReference>
<dbReference type="PANTHER" id="PTHR43674">
    <property type="entry name" value="NITRILASE C965.09-RELATED"/>
    <property type="match status" value="1"/>
</dbReference>
<dbReference type="PROSITE" id="PS50263">
    <property type="entry name" value="CN_HYDROLASE"/>
    <property type="match status" value="1"/>
</dbReference>
<proteinExistence type="predicted"/>
<evidence type="ECO:0000313" key="3">
    <source>
        <dbReference type="EMBL" id="CAA9479563.1"/>
    </source>
</evidence>
<accession>A0A6J4RXJ4</accession>
<name>A0A6J4RXJ4_9ACTN</name>
<organism evidence="3">
    <name type="scientific">uncultured Solirubrobacteraceae bacterium</name>
    <dbReference type="NCBI Taxonomy" id="1162706"/>
    <lineage>
        <taxon>Bacteria</taxon>
        <taxon>Bacillati</taxon>
        <taxon>Actinomycetota</taxon>
        <taxon>Thermoleophilia</taxon>
        <taxon>Solirubrobacterales</taxon>
        <taxon>Solirubrobacteraceae</taxon>
        <taxon>environmental samples</taxon>
    </lineage>
</organism>
<gene>
    <name evidence="3" type="ORF">AVDCRST_MAG13-1074</name>
</gene>
<sequence>MPAELTIAVAQPRCRPLDLAANVAEHAVAVREARARVVVFPELSLTGYELEAPAVDPADPALGPLVDACAAAGSVALVGAPVDEDGRRSIAMLLAGADGVRVIYRKSHLGADELLRHAPGDGPAVVTVDGWRLGLAICKDTGVLAHTEATAALGVEVYVAGVVHAPEELEEQDARGLRIAAACGAYVALASSAGRTGGGYDATAGRSTIWSPAGDVLARASQAPGDVVRAVLRPDRGSAESRASSEAAPAG</sequence>
<feature type="domain" description="CN hydrolase" evidence="2">
    <location>
        <begin position="5"/>
        <end position="234"/>
    </location>
</feature>
<evidence type="ECO:0000259" key="2">
    <source>
        <dbReference type="PROSITE" id="PS50263"/>
    </source>
</evidence>
<dbReference type="PANTHER" id="PTHR43674:SF2">
    <property type="entry name" value="BETA-UREIDOPROPIONASE"/>
    <property type="match status" value="1"/>
</dbReference>
<dbReference type="Pfam" id="PF00795">
    <property type="entry name" value="CN_hydrolase"/>
    <property type="match status" value="1"/>
</dbReference>
<dbReference type="GO" id="GO:0050126">
    <property type="term" value="F:N-carbamoylputrescine amidase activity"/>
    <property type="evidence" value="ECO:0007669"/>
    <property type="project" value="TreeGrafter"/>
</dbReference>
<evidence type="ECO:0000256" key="1">
    <source>
        <dbReference type="ARBA" id="ARBA00022801"/>
    </source>
</evidence>
<reference evidence="3" key="1">
    <citation type="submission" date="2020-02" db="EMBL/GenBank/DDBJ databases">
        <authorList>
            <person name="Meier V. D."/>
        </authorList>
    </citation>
    <scope>NUCLEOTIDE SEQUENCE</scope>
    <source>
        <strain evidence="3">AVDCRST_MAG13</strain>
    </source>
</reference>
<dbReference type="Gene3D" id="3.60.110.10">
    <property type="entry name" value="Carbon-nitrogen hydrolase"/>
    <property type="match status" value="1"/>
</dbReference>
<dbReference type="CDD" id="cd07197">
    <property type="entry name" value="nitrilase"/>
    <property type="match status" value="1"/>
</dbReference>
<dbReference type="SUPFAM" id="SSF56317">
    <property type="entry name" value="Carbon-nitrogen hydrolase"/>
    <property type="match status" value="1"/>
</dbReference>
<dbReference type="InterPro" id="IPR036526">
    <property type="entry name" value="C-N_Hydrolase_sf"/>
</dbReference>